<feature type="compositionally biased region" description="Gly residues" evidence="6">
    <location>
        <begin position="147"/>
        <end position="160"/>
    </location>
</feature>
<gene>
    <name evidence="5" type="primary">recX</name>
    <name evidence="9" type="ORF">SAMN05216207_1002293</name>
</gene>
<dbReference type="Pfam" id="PF21982">
    <property type="entry name" value="RecX_HTH1"/>
    <property type="match status" value="1"/>
</dbReference>
<evidence type="ECO:0000256" key="1">
    <source>
        <dbReference type="ARBA" id="ARBA00004496"/>
    </source>
</evidence>
<evidence type="ECO:0000256" key="5">
    <source>
        <dbReference type="HAMAP-Rule" id="MF_01114"/>
    </source>
</evidence>
<dbReference type="HAMAP" id="MF_01114">
    <property type="entry name" value="RecX"/>
    <property type="match status" value="1"/>
</dbReference>
<dbReference type="Pfam" id="PF02631">
    <property type="entry name" value="RecX_HTH2"/>
    <property type="match status" value="1"/>
</dbReference>
<organism evidence="9 10">
    <name type="scientific">Pseudonocardia ammonioxydans</name>
    <dbReference type="NCBI Taxonomy" id="260086"/>
    <lineage>
        <taxon>Bacteria</taxon>
        <taxon>Bacillati</taxon>
        <taxon>Actinomycetota</taxon>
        <taxon>Actinomycetes</taxon>
        <taxon>Pseudonocardiales</taxon>
        <taxon>Pseudonocardiaceae</taxon>
        <taxon>Pseudonocardia</taxon>
    </lineage>
</organism>
<dbReference type="InterPro" id="IPR053924">
    <property type="entry name" value="RecX_HTH_2nd"/>
</dbReference>
<sequence length="445" mass="46376">MDGADGTETSGPRAVSLDELFGEPAPAAGAADDAGASADVEAGSWADSARTDGTRAGEAAHDAPGRTDRPVDPTAASDGPVGAGEPGDGPGPTSRTVTFEQLSTDSGDRSDTADGPRTVSLTDPDPDRSVPGTGDRRGTGSRTHSGPGSGPDSGPGGGTDRGTEDGAGPEAPRTVSFDELSGARRRPGGAGRGARTGGRHPRGTGDTPRRADGGRTRRRERTAGPDTLASPGEELPTTGPGDDPETGRGATGRDGRRRGGRRGGAATAPRDETPAEQEARAKEICLRLLTDRARTVKELGDALRRKEIPDEVADRVLERFDEVGLVDDKAFADQWVRSRHRFRGLGKRAIALELQRKGVDRETADEALTGIDEDDERERARELVAKRLRGLPISTREERQASARKLVGMLARKGYGPGVAYGVVKDEIAAAGADAEELGEDPPED</sequence>
<dbReference type="PANTHER" id="PTHR33602:SF1">
    <property type="entry name" value="REGULATORY PROTEIN RECX FAMILY PROTEIN"/>
    <property type="match status" value="1"/>
</dbReference>
<feature type="compositionally biased region" description="Gly residues" evidence="6">
    <location>
        <begin position="81"/>
        <end position="90"/>
    </location>
</feature>
<feature type="domain" description="RecX second three-helical" evidence="7">
    <location>
        <begin position="327"/>
        <end position="368"/>
    </location>
</feature>
<evidence type="ECO:0000256" key="6">
    <source>
        <dbReference type="SAM" id="MobiDB-lite"/>
    </source>
</evidence>
<feature type="compositionally biased region" description="Low complexity" evidence="6">
    <location>
        <begin position="22"/>
        <end position="44"/>
    </location>
</feature>
<proteinExistence type="inferred from homology"/>
<dbReference type="PANTHER" id="PTHR33602">
    <property type="entry name" value="REGULATORY PROTEIN RECX FAMILY PROTEIN"/>
    <property type="match status" value="1"/>
</dbReference>
<feature type="domain" description="RecX first three-helical" evidence="8">
    <location>
        <begin position="281"/>
        <end position="319"/>
    </location>
</feature>
<evidence type="ECO:0000259" key="7">
    <source>
        <dbReference type="Pfam" id="PF02631"/>
    </source>
</evidence>
<dbReference type="InterPro" id="IPR036388">
    <property type="entry name" value="WH-like_DNA-bd_sf"/>
</dbReference>
<comment type="subcellular location">
    <subcellularLocation>
        <location evidence="1 5">Cytoplasm</location>
    </subcellularLocation>
</comment>
<evidence type="ECO:0000256" key="4">
    <source>
        <dbReference type="ARBA" id="ARBA00022490"/>
    </source>
</evidence>
<dbReference type="Proteomes" id="UP000199614">
    <property type="component" value="Unassembled WGS sequence"/>
</dbReference>
<evidence type="ECO:0000313" key="9">
    <source>
        <dbReference type="EMBL" id="SFM76087.1"/>
    </source>
</evidence>
<feature type="compositionally biased region" description="Polar residues" evidence="6">
    <location>
        <begin position="93"/>
        <end position="105"/>
    </location>
</feature>
<dbReference type="InterPro" id="IPR053926">
    <property type="entry name" value="RecX_HTH_1st"/>
</dbReference>
<evidence type="ECO:0000256" key="2">
    <source>
        <dbReference type="ARBA" id="ARBA00009695"/>
    </source>
</evidence>
<protein>
    <recommendedName>
        <fullName evidence="3 5">Regulatory protein RecX</fullName>
    </recommendedName>
</protein>
<keyword evidence="10" id="KW-1185">Reference proteome</keyword>
<dbReference type="STRING" id="260086.SAMN05216207_1002293"/>
<name>A0A1I4THP4_PSUAM</name>
<dbReference type="GO" id="GO:0006282">
    <property type="term" value="P:regulation of DNA repair"/>
    <property type="evidence" value="ECO:0007669"/>
    <property type="project" value="UniProtKB-UniRule"/>
</dbReference>
<dbReference type="RefSeq" id="WP_218162646.1">
    <property type="nucleotide sequence ID" value="NZ_FOUY01000002.1"/>
</dbReference>
<dbReference type="EMBL" id="FOUY01000002">
    <property type="protein sequence ID" value="SFM76087.1"/>
    <property type="molecule type" value="Genomic_DNA"/>
</dbReference>
<evidence type="ECO:0000256" key="3">
    <source>
        <dbReference type="ARBA" id="ARBA00018111"/>
    </source>
</evidence>
<feature type="compositionally biased region" description="Basic and acidic residues" evidence="6">
    <location>
        <begin position="49"/>
        <end position="71"/>
    </location>
</feature>
<feature type="compositionally biased region" description="Basic and acidic residues" evidence="6">
    <location>
        <begin position="269"/>
        <end position="279"/>
    </location>
</feature>
<feature type="region of interest" description="Disordered" evidence="6">
    <location>
        <begin position="1"/>
        <end position="279"/>
    </location>
</feature>
<reference evidence="9 10" key="1">
    <citation type="submission" date="2016-10" db="EMBL/GenBank/DDBJ databases">
        <authorList>
            <person name="de Groot N.N."/>
        </authorList>
    </citation>
    <scope>NUCLEOTIDE SEQUENCE [LARGE SCALE GENOMIC DNA]</scope>
    <source>
        <strain evidence="9 10">CGMCC 4.1877</strain>
    </source>
</reference>
<accession>A0A1I4THP4</accession>
<dbReference type="Gene3D" id="1.10.10.10">
    <property type="entry name" value="Winged helix-like DNA-binding domain superfamily/Winged helix DNA-binding domain"/>
    <property type="match status" value="2"/>
</dbReference>
<keyword evidence="4 5" id="KW-0963">Cytoplasm</keyword>
<dbReference type="InterPro" id="IPR003783">
    <property type="entry name" value="Regulatory_RecX"/>
</dbReference>
<dbReference type="GO" id="GO:0005737">
    <property type="term" value="C:cytoplasm"/>
    <property type="evidence" value="ECO:0007669"/>
    <property type="project" value="UniProtKB-SubCell"/>
</dbReference>
<dbReference type="AlphaFoldDB" id="A0A1I4THP4"/>
<evidence type="ECO:0000259" key="8">
    <source>
        <dbReference type="Pfam" id="PF21982"/>
    </source>
</evidence>
<comment type="function">
    <text evidence="5">Modulates RecA activity.</text>
</comment>
<comment type="similarity">
    <text evidence="2 5">Belongs to the RecX family.</text>
</comment>
<evidence type="ECO:0000313" key="10">
    <source>
        <dbReference type="Proteomes" id="UP000199614"/>
    </source>
</evidence>